<reference evidence="2" key="1">
    <citation type="journal article" date="2016" name="Nat. Genet.">
        <title>The genome sequences of Arachis duranensis and Arachis ipaensis, the diploid ancestors of cultivated peanut.</title>
        <authorList>
            <person name="Bertioli D.J."/>
            <person name="Cannon S.B."/>
            <person name="Froenicke L."/>
            <person name="Huang G."/>
            <person name="Farmer A.D."/>
            <person name="Cannon E.K."/>
            <person name="Liu X."/>
            <person name="Gao D."/>
            <person name="Clevenger J."/>
            <person name="Dash S."/>
            <person name="Ren L."/>
            <person name="Moretzsohn M.C."/>
            <person name="Shirasawa K."/>
            <person name="Huang W."/>
            <person name="Vidigal B."/>
            <person name="Abernathy B."/>
            <person name="Chu Y."/>
            <person name="Niederhuth C.E."/>
            <person name="Umale P."/>
            <person name="Araujo A.C."/>
            <person name="Kozik A."/>
            <person name="Kim K.D."/>
            <person name="Burow M.D."/>
            <person name="Varshney R.K."/>
            <person name="Wang X."/>
            <person name="Zhang X."/>
            <person name="Barkley N."/>
            <person name="Guimaraes P.M."/>
            <person name="Isobe S."/>
            <person name="Guo B."/>
            <person name="Liao B."/>
            <person name="Stalker H.T."/>
            <person name="Schmitz R.J."/>
            <person name="Scheffler B.E."/>
            <person name="Leal-Bertioli S.C."/>
            <person name="Xun X."/>
            <person name="Jackson S.A."/>
            <person name="Michelmore R."/>
            <person name="Ozias-Akins P."/>
        </authorList>
    </citation>
    <scope>NUCLEOTIDE SEQUENCE [LARGE SCALE GENOMIC DNA]</scope>
    <source>
        <strain evidence="2">cv. V14167</strain>
    </source>
</reference>
<name>A0A6P4D2H5_ARADU</name>
<dbReference type="RefSeq" id="XP_015960303.1">
    <property type="nucleotide sequence ID" value="XM_016104817.1"/>
</dbReference>
<dbReference type="PANTHER" id="PTHR35317:SF43">
    <property type="entry name" value="TRANSMEMBRANE PROTEIN"/>
    <property type="match status" value="1"/>
</dbReference>
<sequence length="237" mass="26811">MASATNVSAQISSIPMLNGSNFKVLKDTVEIVLGCMDLDIVLRKEKPTSIPENLNEHSNPETFRGSITGEKDAKQFLKDVENFFAKNEKAEASSLLSKLVSMRYKDKGNIREYIIESLILPSKLKALKLKLSENLLVYFILISLPTHFGQFKVSYNTLKETRSLNELISHCVQKEERIQQDKTECVHMASSSQYKRKRDTTTDVPSKQKKAKKQDQVACGADCQVMLKDTSMWQTAI</sequence>
<dbReference type="Proteomes" id="UP000515211">
    <property type="component" value="Chromosome 4"/>
</dbReference>
<evidence type="ECO:0000256" key="1">
    <source>
        <dbReference type="SAM" id="MobiDB-lite"/>
    </source>
</evidence>
<accession>A0A6P4D2H5</accession>
<dbReference type="GeneID" id="107484196"/>
<dbReference type="AlphaFoldDB" id="A0A6P4D2H5"/>
<organism evidence="2 3">
    <name type="scientific">Arachis duranensis</name>
    <name type="common">Wild peanut</name>
    <dbReference type="NCBI Taxonomy" id="130453"/>
    <lineage>
        <taxon>Eukaryota</taxon>
        <taxon>Viridiplantae</taxon>
        <taxon>Streptophyta</taxon>
        <taxon>Embryophyta</taxon>
        <taxon>Tracheophyta</taxon>
        <taxon>Spermatophyta</taxon>
        <taxon>Magnoliopsida</taxon>
        <taxon>eudicotyledons</taxon>
        <taxon>Gunneridae</taxon>
        <taxon>Pentapetalae</taxon>
        <taxon>rosids</taxon>
        <taxon>fabids</taxon>
        <taxon>Fabales</taxon>
        <taxon>Fabaceae</taxon>
        <taxon>Papilionoideae</taxon>
        <taxon>50 kb inversion clade</taxon>
        <taxon>dalbergioids sensu lato</taxon>
        <taxon>Dalbergieae</taxon>
        <taxon>Pterocarpus clade</taxon>
        <taxon>Arachis</taxon>
    </lineage>
</organism>
<protein>
    <submittedName>
        <fullName evidence="3">Uncharacterized protein LOC107484196</fullName>
    </submittedName>
</protein>
<gene>
    <name evidence="3" type="primary">LOC107484196</name>
</gene>
<feature type="region of interest" description="Disordered" evidence="1">
    <location>
        <begin position="189"/>
        <end position="211"/>
    </location>
</feature>
<keyword evidence="2" id="KW-1185">Reference proteome</keyword>
<dbReference type="KEGG" id="adu:107484196"/>
<dbReference type="Pfam" id="PF14223">
    <property type="entry name" value="Retrotran_gag_2"/>
    <property type="match status" value="1"/>
</dbReference>
<proteinExistence type="predicted"/>
<reference evidence="3" key="2">
    <citation type="submission" date="2025-08" db="UniProtKB">
        <authorList>
            <consortium name="RefSeq"/>
        </authorList>
    </citation>
    <scope>IDENTIFICATION</scope>
    <source>
        <tissue evidence="3">Whole plant</tissue>
    </source>
</reference>
<evidence type="ECO:0000313" key="3">
    <source>
        <dbReference type="RefSeq" id="XP_015960303.1"/>
    </source>
</evidence>
<dbReference type="PANTHER" id="PTHR35317">
    <property type="entry name" value="OS04G0629600 PROTEIN"/>
    <property type="match status" value="1"/>
</dbReference>
<evidence type="ECO:0000313" key="2">
    <source>
        <dbReference type="Proteomes" id="UP000515211"/>
    </source>
</evidence>